<evidence type="ECO:0000256" key="10">
    <source>
        <dbReference type="ARBA" id="ARBA00023159"/>
    </source>
</evidence>
<keyword evidence="5" id="KW-0021">Allosteric enzyme</keyword>
<feature type="domain" description="HTH crp-type" evidence="14">
    <location>
        <begin position="175"/>
        <end position="249"/>
    </location>
</feature>
<dbReference type="GO" id="GO:0005829">
    <property type="term" value="C:cytosol"/>
    <property type="evidence" value="ECO:0007669"/>
    <property type="project" value="TreeGrafter"/>
</dbReference>
<keyword evidence="7" id="KW-0805">Transcription regulation</keyword>
<proteinExistence type="predicted"/>
<dbReference type="SUPFAM" id="SSF46785">
    <property type="entry name" value="Winged helix' DNA-binding domain"/>
    <property type="match status" value="1"/>
</dbReference>
<keyword evidence="8" id="KW-0843">Virulence</keyword>
<dbReference type="SUPFAM" id="SSF51206">
    <property type="entry name" value="cAMP-binding domain-like"/>
    <property type="match status" value="1"/>
</dbReference>
<evidence type="ECO:0000259" key="14">
    <source>
        <dbReference type="PROSITE" id="PS51063"/>
    </source>
</evidence>
<dbReference type="Gene3D" id="1.10.10.10">
    <property type="entry name" value="Winged helix-like DNA-binding domain superfamily/Winged helix DNA-binding domain"/>
    <property type="match status" value="1"/>
</dbReference>
<accession>A0A562DL94</accession>
<dbReference type="Gene3D" id="2.60.120.10">
    <property type="entry name" value="Jelly Rolls"/>
    <property type="match status" value="1"/>
</dbReference>
<dbReference type="PROSITE" id="PS51063">
    <property type="entry name" value="HTH_CRP_2"/>
    <property type="match status" value="1"/>
</dbReference>
<evidence type="ECO:0000256" key="5">
    <source>
        <dbReference type="ARBA" id="ARBA00022533"/>
    </source>
</evidence>
<keyword evidence="11" id="KW-0804">Transcription</keyword>
<keyword evidence="4" id="KW-0678">Repressor</keyword>
<dbReference type="Pfam" id="PF13545">
    <property type="entry name" value="HTH_Crp_2"/>
    <property type="match status" value="1"/>
</dbReference>
<dbReference type="GO" id="GO:0003677">
    <property type="term" value="F:DNA binding"/>
    <property type="evidence" value="ECO:0007669"/>
    <property type="project" value="UniProtKB-KW"/>
</dbReference>
<dbReference type="InterPro" id="IPR036390">
    <property type="entry name" value="WH_DNA-bd_sf"/>
</dbReference>
<evidence type="ECO:0000313" key="16">
    <source>
        <dbReference type="Proteomes" id="UP000321583"/>
    </source>
</evidence>
<comment type="subcellular location">
    <subcellularLocation>
        <location evidence="1">Cytoplasm</location>
    </subcellularLocation>
</comment>
<dbReference type="GO" id="GO:0003700">
    <property type="term" value="F:DNA-binding transcription factor activity"/>
    <property type="evidence" value="ECO:0007669"/>
    <property type="project" value="TreeGrafter"/>
</dbReference>
<evidence type="ECO:0000313" key="15">
    <source>
        <dbReference type="EMBL" id="TWH10316.1"/>
    </source>
</evidence>
<keyword evidence="16" id="KW-1185">Reference proteome</keyword>
<evidence type="ECO:0000256" key="11">
    <source>
        <dbReference type="ARBA" id="ARBA00023163"/>
    </source>
</evidence>
<dbReference type="InterPro" id="IPR036388">
    <property type="entry name" value="WH-like_DNA-bd_sf"/>
</dbReference>
<dbReference type="InterPro" id="IPR018490">
    <property type="entry name" value="cNMP-bd_dom_sf"/>
</dbReference>
<dbReference type="PROSITE" id="PS50042">
    <property type="entry name" value="CNMP_BINDING_3"/>
    <property type="match status" value="1"/>
</dbReference>
<dbReference type="EMBL" id="VLJS01000056">
    <property type="protein sequence ID" value="TWH10316.1"/>
    <property type="molecule type" value="Genomic_DNA"/>
</dbReference>
<dbReference type="PANTHER" id="PTHR24567:SF75">
    <property type="entry name" value="FUMARATE AND NITRATE REDUCTION REGULATORY PROTEIN"/>
    <property type="match status" value="1"/>
</dbReference>
<dbReference type="SMART" id="SM00100">
    <property type="entry name" value="cNMP"/>
    <property type="match status" value="1"/>
</dbReference>
<evidence type="ECO:0000256" key="7">
    <source>
        <dbReference type="ARBA" id="ARBA00023015"/>
    </source>
</evidence>
<dbReference type="Pfam" id="PF00027">
    <property type="entry name" value="cNMP_binding"/>
    <property type="match status" value="1"/>
</dbReference>
<organism evidence="15 16">
    <name type="scientific">Pseudoxanthomonas taiwanensis J19</name>
    <dbReference type="NCBI Taxonomy" id="935569"/>
    <lineage>
        <taxon>Bacteria</taxon>
        <taxon>Pseudomonadati</taxon>
        <taxon>Pseudomonadota</taxon>
        <taxon>Gammaproteobacteria</taxon>
        <taxon>Lysobacterales</taxon>
        <taxon>Lysobacteraceae</taxon>
        <taxon>Pseudoxanthomonas</taxon>
    </lineage>
</organism>
<keyword evidence="9" id="KW-0238">DNA-binding</keyword>
<reference evidence="15 16" key="1">
    <citation type="submission" date="2019-07" db="EMBL/GenBank/DDBJ databases">
        <title>Genome sequencing of lignin-degrading bacterial isolates.</title>
        <authorList>
            <person name="Gladden J."/>
        </authorList>
    </citation>
    <scope>NUCLEOTIDE SEQUENCE [LARGE SCALE GENOMIC DNA]</scope>
    <source>
        <strain evidence="15 16">J19</strain>
    </source>
</reference>
<evidence type="ECO:0000256" key="6">
    <source>
        <dbReference type="ARBA" id="ARBA00022636"/>
    </source>
</evidence>
<evidence type="ECO:0000256" key="12">
    <source>
        <dbReference type="ARBA" id="ARBA00031697"/>
    </source>
</evidence>
<dbReference type="SMART" id="SM00419">
    <property type="entry name" value="HTH_CRP"/>
    <property type="match status" value="1"/>
</dbReference>
<dbReference type="CDD" id="cd00038">
    <property type="entry name" value="CAP_ED"/>
    <property type="match status" value="1"/>
</dbReference>
<dbReference type="CDD" id="cd00092">
    <property type="entry name" value="HTH_CRP"/>
    <property type="match status" value="1"/>
</dbReference>
<dbReference type="Proteomes" id="UP000321583">
    <property type="component" value="Unassembled WGS sequence"/>
</dbReference>
<dbReference type="InterPro" id="IPR012318">
    <property type="entry name" value="HTH_CRP"/>
</dbReference>
<dbReference type="InterPro" id="IPR014710">
    <property type="entry name" value="RmlC-like_jellyroll"/>
</dbReference>
<dbReference type="PANTHER" id="PTHR24567">
    <property type="entry name" value="CRP FAMILY TRANSCRIPTIONAL REGULATORY PROTEIN"/>
    <property type="match status" value="1"/>
</dbReference>
<evidence type="ECO:0000256" key="3">
    <source>
        <dbReference type="ARBA" id="ARBA00020769"/>
    </source>
</evidence>
<evidence type="ECO:0000256" key="1">
    <source>
        <dbReference type="ARBA" id="ARBA00004496"/>
    </source>
</evidence>
<evidence type="ECO:0000256" key="2">
    <source>
        <dbReference type="ARBA" id="ARBA00011738"/>
    </source>
</evidence>
<keyword evidence="10" id="KW-0010">Activator</keyword>
<name>A0A562DL94_9GAMM</name>
<sequence>MARTLSCVPVMAWPPFDSPCLTPPPDEAGPLGPCAHCQVRHLAVCSVLTHEEMHALDAEASSQLLGPGAVLARQGDPRRHVFTVVRGALRMVRLAADGRRQVAGFALPGDFVGLSGSPTYRHDVEALGETELCRFGIDAMRRLGERYPQLREKLFERACVELDSARDQMMALARMNPIERMADFLLKLAAREARAGNPGPMVALPMPRADIADHLGLTVETVSRCLTTLRGKGLIAVPETYRIEILDFAGLESLRAA</sequence>
<feature type="domain" description="Cyclic nucleotide-binding" evidence="13">
    <location>
        <begin position="44"/>
        <end position="113"/>
    </location>
</feature>
<protein>
    <recommendedName>
        <fullName evidence="3">CRP-like protein Clp</fullName>
    </recommendedName>
    <alternativeName>
        <fullName evidence="12">Catabolite activation-like protein</fullName>
    </alternativeName>
</protein>
<evidence type="ECO:0000259" key="13">
    <source>
        <dbReference type="PROSITE" id="PS50042"/>
    </source>
</evidence>
<evidence type="ECO:0000256" key="4">
    <source>
        <dbReference type="ARBA" id="ARBA00022491"/>
    </source>
</evidence>
<keyword evidence="6" id="KW-0973">c-di-GMP</keyword>
<comment type="caution">
    <text evidence="15">The sequence shown here is derived from an EMBL/GenBank/DDBJ whole genome shotgun (WGS) entry which is preliminary data.</text>
</comment>
<evidence type="ECO:0000256" key="8">
    <source>
        <dbReference type="ARBA" id="ARBA00023026"/>
    </source>
</evidence>
<dbReference type="AlphaFoldDB" id="A0A562DL94"/>
<comment type="subunit">
    <text evidence="2">Homodimer.</text>
</comment>
<dbReference type="GO" id="GO:0003824">
    <property type="term" value="F:catalytic activity"/>
    <property type="evidence" value="ECO:0007669"/>
    <property type="project" value="UniProtKB-KW"/>
</dbReference>
<dbReference type="InterPro" id="IPR050397">
    <property type="entry name" value="Env_Response_Regulators"/>
</dbReference>
<dbReference type="InterPro" id="IPR000595">
    <property type="entry name" value="cNMP-bd_dom"/>
</dbReference>
<dbReference type="PRINTS" id="PR00034">
    <property type="entry name" value="HTHCRP"/>
</dbReference>
<gene>
    <name evidence="15" type="ORF">L613_002800000030</name>
</gene>
<evidence type="ECO:0000256" key="9">
    <source>
        <dbReference type="ARBA" id="ARBA00023125"/>
    </source>
</evidence>